<dbReference type="AlphaFoldDB" id="A0A5C3QVG4"/>
<dbReference type="Proteomes" id="UP000305067">
    <property type="component" value="Unassembled WGS sequence"/>
</dbReference>
<feature type="compositionally biased region" description="Low complexity" evidence="1">
    <location>
        <begin position="114"/>
        <end position="125"/>
    </location>
</feature>
<feature type="region of interest" description="Disordered" evidence="1">
    <location>
        <begin position="1"/>
        <end position="55"/>
    </location>
</feature>
<organism evidence="2 3">
    <name type="scientific">Pterulicium gracile</name>
    <dbReference type="NCBI Taxonomy" id="1884261"/>
    <lineage>
        <taxon>Eukaryota</taxon>
        <taxon>Fungi</taxon>
        <taxon>Dikarya</taxon>
        <taxon>Basidiomycota</taxon>
        <taxon>Agaricomycotina</taxon>
        <taxon>Agaricomycetes</taxon>
        <taxon>Agaricomycetidae</taxon>
        <taxon>Agaricales</taxon>
        <taxon>Pleurotineae</taxon>
        <taxon>Pterulaceae</taxon>
        <taxon>Pterulicium</taxon>
    </lineage>
</organism>
<evidence type="ECO:0000256" key="1">
    <source>
        <dbReference type="SAM" id="MobiDB-lite"/>
    </source>
</evidence>
<feature type="compositionally biased region" description="Low complexity" evidence="1">
    <location>
        <begin position="20"/>
        <end position="34"/>
    </location>
</feature>
<gene>
    <name evidence="2" type="ORF">BDV98DRAFT_560901</name>
</gene>
<name>A0A5C3QVG4_9AGAR</name>
<feature type="region of interest" description="Disordered" evidence="1">
    <location>
        <begin position="94"/>
        <end position="125"/>
    </location>
</feature>
<keyword evidence="3" id="KW-1185">Reference proteome</keyword>
<protein>
    <submittedName>
        <fullName evidence="2">Uncharacterized protein</fullName>
    </submittedName>
</protein>
<reference evidence="2 3" key="1">
    <citation type="journal article" date="2019" name="Nat. Ecol. Evol.">
        <title>Megaphylogeny resolves global patterns of mushroom evolution.</title>
        <authorList>
            <person name="Varga T."/>
            <person name="Krizsan K."/>
            <person name="Foldi C."/>
            <person name="Dima B."/>
            <person name="Sanchez-Garcia M."/>
            <person name="Sanchez-Ramirez S."/>
            <person name="Szollosi G.J."/>
            <person name="Szarkandi J.G."/>
            <person name="Papp V."/>
            <person name="Albert L."/>
            <person name="Andreopoulos W."/>
            <person name="Angelini C."/>
            <person name="Antonin V."/>
            <person name="Barry K.W."/>
            <person name="Bougher N.L."/>
            <person name="Buchanan P."/>
            <person name="Buyck B."/>
            <person name="Bense V."/>
            <person name="Catcheside P."/>
            <person name="Chovatia M."/>
            <person name="Cooper J."/>
            <person name="Damon W."/>
            <person name="Desjardin D."/>
            <person name="Finy P."/>
            <person name="Geml J."/>
            <person name="Haridas S."/>
            <person name="Hughes K."/>
            <person name="Justo A."/>
            <person name="Karasinski D."/>
            <person name="Kautmanova I."/>
            <person name="Kiss B."/>
            <person name="Kocsube S."/>
            <person name="Kotiranta H."/>
            <person name="LaButti K.M."/>
            <person name="Lechner B.E."/>
            <person name="Liimatainen K."/>
            <person name="Lipzen A."/>
            <person name="Lukacs Z."/>
            <person name="Mihaltcheva S."/>
            <person name="Morgado L.N."/>
            <person name="Niskanen T."/>
            <person name="Noordeloos M.E."/>
            <person name="Ohm R.A."/>
            <person name="Ortiz-Santana B."/>
            <person name="Ovrebo C."/>
            <person name="Racz N."/>
            <person name="Riley R."/>
            <person name="Savchenko A."/>
            <person name="Shiryaev A."/>
            <person name="Soop K."/>
            <person name="Spirin V."/>
            <person name="Szebenyi C."/>
            <person name="Tomsovsky M."/>
            <person name="Tulloss R.E."/>
            <person name="Uehling J."/>
            <person name="Grigoriev I.V."/>
            <person name="Vagvolgyi C."/>
            <person name="Papp T."/>
            <person name="Martin F.M."/>
            <person name="Miettinen O."/>
            <person name="Hibbett D.S."/>
            <person name="Nagy L.G."/>
        </authorList>
    </citation>
    <scope>NUCLEOTIDE SEQUENCE [LARGE SCALE GENOMIC DNA]</scope>
    <source>
        <strain evidence="2 3">CBS 309.79</strain>
    </source>
</reference>
<proteinExistence type="predicted"/>
<evidence type="ECO:0000313" key="3">
    <source>
        <dbReference type="Proteomes" id="UP000305067"/>
    </source>
</evidence>
<feature type="region of interest" description="Disordered" evidence="1">
    <location>
        <begin position="199"/>
        <end position="236"/>
    </location>
</feature>
<dbReference type="EMBL" id="ML178816">
    <property type="protein sequence ID" value="TFL05942.1"/>
    <property type="molecule type" value="Genomic_DNA"/>
</dbReference>
<dbReference type="OrthoDB" id="3211926at2759"/>
<sequence length="236" mass="26079">MPPRPGPLQEINMETTYSTSGSPATHKHSSSSSTKRLHSPPTSPAKRRVLTQDRFQKSSRLSRVYAELPIPAKKLDFGFDACMLAQSLSYASLESSPSRELSHIPSARTPTMERPSLSPRSSTRSLQQRYTLVARELPPSCDPATTHYPGFHIHRDSHVPAYENSNGLAESLAAQNSRDREGLKENNVMTARKKIRKSLVATATSSSSNPPAFLTPMDQHKELQKLLPAPTPSWLP</sequence>
<evidence type="ECO:0000313" key="2">
    <source>
        <dbReference type="EMBL" id="TFL05942.1"/>
    </source>
</evidence>
<accession>A0A5C3QVG4</accession>